<dbReference type="AlphaFoldDB" id="A0A2T7A300"/>
<accession>A0A2T7A300</accession>
<gene>
    <name evidence="1" type="ORF">B9Z19DRAFT_1075815</name>
</gene>
<dbReference type="EMBL" id="NESQ01000034">
    <property type="protein sequence ID" value="PUU82094.1"/>
    <property type="molecule type" value="Genomic_DNA"/>
</dbReference>
<protein>
    <submittedName>
        <fullName evidence="1">Uncharacterized protein</fullName>
    </submittedName>
</protein>
<name>A0A2T7A300_TUBBO</name>
<evidence type="ECO:0000313" key="2">
    <source>
        <dbReference type="Proteomes" id="UP000244722"/>
    </source>
</evidence>
<proteinExistence type="predicted"/>
<organism evidence="1 2">
    <name type="scientific">Tuber borchii</name>
    <name type="common">White truffle</name>
    <dbReference type="NCBI Taxonomy" id="42251"/>
    <lineage>
        <taxon>Eukaryota</taxon>
        <taxon>Fungi</taxon>
        <taxon>Dikarya</taxon>
        <taxon>Ascomycota</taxon>
        <taxon>Pezizomycotina</taxon>
        <taxon>Pezizomycetes</taxon>
        <taxon>Pezizales</taxon>
        <taxon>Tuberaceae</taxon>
        <taxon>Tuber</taxon>
    </lineage>
</organism>
<reference evidence="1 2" key="1">
    <citation type="submission" date="2017-04" db="EMBL/GenBank/DDBJ databases">
        <title>Draft genome sequence of Tuber borchii Vittad., a whitish edible truffle.</title>
        <authorList>
            <consortium name="DOE Joint Genome Institute"/>
            <person name="Murat C."/>
            <person name="Kuo A."/>
            <person name="Barry K.W."/>
            <person name="Clum A."/>
            <person name="Dockter R.B."/>
            <person name="Fauchery L."/>
            <person name="Iotti M."/>
            <person name="Kohler A."/>
            <person name="Labutti K."/>
            <person name="Lindquist E.A."/>
            <person name="Lipzen A."/>
            <person name="Ohm R.A."/>
            <person name="Wang M."/>
            <person name="Grigoriev I.V."/>
            <person name="Zambonelli A."/>
            <person name="Martin F.M."/>
        </authorList>
    </citation>
    <scope>NUCLEOTIDE SEQUENCE [LARGE SCALE GENOMIC DNA]</scope>
    <source>
        <strain evidence="1 2">Tbo3840</strain>
    </source>
</reference>
<comment type="caution">
    <text evidence="1">The sequence shown here is derived from an EMBL/GenBank/DDBJ whole genome shotgun (WGS) entry which is preliminary data.</text>
</comment>
<sequence>MPHNLCSDSSSVVSLTGALVGQLGCRNAIECRPASSSAPGILVTIHFRFCLASGFLFAFLSLSETVFLAPLPLIPSSPCLAARTILTQTGHSSPSFTPFLSPTIGLLTNLQPLIESPAQLLAVSLIFFHFIHSFSCLDSVQVKIHLFPSTSFFFL</sequence>
<dbReference type="Proteomes" id="UP000244722">
    <property type="component" value="Unassembled WGS sequence"/>
</dbReference>
<evidence type="ECO:0000313" key="1">
    <source>
        <dbReference type="EMBL" id="PUU82094.1"/>
    </source>
</evidence>
<keyword evidence="2" id="KW-1185">Reference proteome</keyword>